<organism evidence="11">
    <name type="scientific">Clastoptera arizonana</name>
    <name type="common">Arizona spittle bug</name>
    <dbReference type="NCBI Taxonomy" id="38151"/>
    <lineage>
        <taxon>Eukaryota</taxon>
        <taxon>Metazoa</taxon>
        <taxon>Ecdysozoa</taxon>
        <taxon>Arthropoda</taxon>
        <taxon>Hexapoda</taxon>
        <taxon>Insecta</taxon>
        <taxon>Pterygota</taxon>
        <taxon>Neoptera</taxon>
        <taxon>Paraneoptera</taxon>
        <taxon>Hemiptera</taxon>
        <taxon>Auchenorrhyncha</taxon>
        <taxon>Cercopoidea</taxon>
        <taxon>Clastopteridae</taxon>
        <taxon>Clastoptera</taxon>
    </lineage>
</organism>
<dbReference type="InterPro" id="IPR000719">
    <property type="entry name" value="Prot_kinase_dom"/>
</dbReference>
<dbReference type="PIRSF" id="PIRSF000654">
    <property type="entry name" value="Integrin-linked_kinase"/>
    <property type="match status" value="1"/>
</dbReference>
<evidence type="ECO:0000256" key="1">
    <source>
        <dbReference type="ARBA" id="ARBA00012513"/>
    </source>
</evidence>
<proteinExistence type="predicted"/>
<dbReference type="PANTHER" id="PTHR44329:SF285">
    <property type="entry name" value="V-MOS MOLONEY MURINE SARCOMA VIRAL ONCO HOMOLOG"/>
    <property type="match status" value="1"/>
</dbReference>
<dbReference type="GO" id="GO:0004674">
    <property type="term" value="F:protein serine/threonine kinase activity"/>
    <property type="evidence" value="ECO:0007669"/>
    <property type="project" value="UniProtKB-KW"/>
</dbReference>
<dbReference type="GO" id="GO:0005524">
    <property type="term" value="F:ATP binding"/>
    <property type="evidence" value="ECO:0007669"/>
    <property type="project" value="UniProtKB-UniRule"/>
</dbReference>
<evidence type="ECO:0000256" key="2">
    <source>
        <dbReference type="ARBA" id="ARBA00022527"/>
    </source>
</evidence>
<dbReference type="Gene3D" id="3.30.200.20">
    <property type="entry name" value="Phosphorylase Kinase, domain 1"/>
    <property type="match status" value="1"/>
</dbReference>
<dbReference type="PANTHER" id="PTHR44329">
    <property type="entry name" value="SERINE/THREONINE-PROTEIN KINASE TNNI3K-RELATED"/>
    <property type="match status" value="1"/>
</dbReference>
<protein>
    <recommendedName>
        <fullName evidence="1">non-specific serine/threonine protein kinase</fullName>
        <ecNumber evidence="1">2.7.11.1</ecNumber>
    </recommendedName>
</protein>
<evidence type="ECO:0000313" key="12">
    <source>
        <dbReference type="EMBL" id="JAS33715.1"/>
    </source>
</evidence>
<evidence type="ECO:0000256" key="3">
    <source>
        <dbReference type="ARBA" id="ARBA00022679"/>
    </source>
</evidence>
<keyword evidence="2" id="KW-0723">Serine/threonine-protein kinase</keyword>
<evidence type="ECO:0000256" key="4">
    <source>
        <dbReference type="ARBA" id="ARBA00022741"/>
    </source>
</evidence>
<dbReference type="SUPFAM" id="SSF56112">
    <property type="entry name" value="Protein kinase-like (PK-like)"/>
    <property type="match status" value="1"/>
</dbReference>
<sequence length="320" mass="36989">MATEKCGLQIDKNRVKRNHVSSYFETKEHYATKQKKYDYNNVDNIPSVDTPKQKKWLDNGLENFSKYYVLGKGGFGIVVKAQYKGKLLAVKVIPKLTTYTSTSLRNEENAVGLRHVNLIQVFKIIDTNHNFGLVLMEEWGHTNLQKIINDDNIINMHHKLRILWNVGLALQYCHENNILHLDVTPKNILIKLPDFSSKLCDFGSSMNITRNCDQYQKLPKGTIQYISPESLQGKKVTEKSDVYSLGITMWHLMYEEMPYIGECAHTIAYKVVSQNFRPRTTKRIDNSNLVLLYKSCWQTNPAQRPSIVSFIDQIKRNISL</sequence>
<dbReference type="EC" id="2.7.11.1" evidence="1"/>
<feature type="binding site" evidence="9">
    <location>
        <position position="91"/>
    </location>
    <ligand>
        <name>ATP</name>
        <dbReference type="ChEBI" id="CHEBI:30616"/>
    </ligand>
</feature>
<keyword evidence="3" id="KW-0808">Transferase</keyword>
<name>A0A1B6CIW1_9HEMI</name>
<evidence type="ECO:0000256" key="7">
    <source>
        <dbReference type="ARBA" id="ARBA00047899"/>
    </source>
</evidence>
<evidence type="ECO:0000256" key="5">
    <source>
        <dbReference type="ARBA" id="ARBA00022777"/>
    </source>
</evidence>
<dbReference type="InterPro" id="IPR011009">
    <property type="entry name" value="Kinase-like_dom_sf"/>
</dbReference>
<dbReference type="Pfam" id="PF00069">
    <property type="entry name" value="Pkinase"/>
    <property type="match status" value="1"/>
</dbReference>
<dbReference type="InterPro" id="IPR017441">
    <property type="entry name" value="Protein_kinase_ATP_BS"/>
</dbReference>
<dbReference type="Gene3D" id="1.10.510.10">
    <property type="entry name" value="Transferase(Phosphotransferase) domain 1"/>
    <property type="match status" value="1"/>
</dbReference>
<dbReference type="AlphaFoldDB" id="A0A1B6CIW1"/>
<dbReference type="EMBL" id="GEDC01023882">
    <property type="protein sequence ID" value="JAS13416.1"/>
    <property type="molecule type" value="Transcribed_RNA"/>
</dbReference>
<reference evidence="11" key="1">
    <citation type="submission" date="2015-12" db="EMBL/GenBank/DDBJ databases">
        <title>De novo transcriptome assembly of four potential Pierce s Disease insect vectors from Arizona vineyards.</title>
        <authorList>
            <person name="Tassone E.E."/>
        </authorList>
    </citation>
    <scope>NUCLEOTIDE SEQUENCE</scope>
</reference>
<dbReference type="InterPro" id="IPR008266">
    <property type="entry name" value="Tyr_kinase_AS"/>
</dbReference>
<evidence type="ECO:0000256" key="8">
    <source>
        <dbReference type="ARBA" id="ARBA00048679"/>
    </source>
</evidence>
<feature type="domain" description="Protein kinase" evidence="10">
    <location>
        <begin position="64"/>
        <end position="320"/>
    </location>
</feature>
<dbReference type="PROSITE" id="PS00109">
    <property type="entry name" value="PROTEIN_KINASE_TYR"/>
    <property type="match status" value="1"/>
</dbReference>
<dbReference type="PROSITE" id="PS00107">
    <property type="entry name" value="PROTEIN_KINASE_ATP"/>
    <property type="match status" value="1"/>
</dbReference>
<dbReference type="EMBL" id="GEDC01003583">
    <property type="protein sequence ID" value="JAS33715.1"/>
    <property type="molecule type" value="Transcribed_RNA"/>
</dbReference>
<gene>
    <name evidence="12" type="ORF">g.22951</name>
    <name evidence="11" type="ORF">g.22961</name>
</gene>
<keyword evidence="6 9" id="KW-0067">ATP-binding</keyword>
<evidence type="ECO:0000259" key="10">
    <source>
        <dbReference type="PROSITE" id="PS50011"/>
    </source>
</evidence>
<keyword evidence="5" id="KW-0418">Kinase</keyword>
<evidence type="ECO:0000256" key="6">
    <source>
        <dbReference type="ARBA" id="ARBA00022840"/>
    </source>
</evidence>
<dbReference type="PROSITE" id="PS50011">
    <property type="entry name" value="PROTEIN_KINASE_DOM"/>
    <property type="match status" value="1"/>
</dbReference>
<accession>A0A1B6CIW1</accession>
<comment type="catalytic activity">
    <reaction evidence="7">
        <text>L-threonyl-[protein] + ATP = O-phospho-L-threonyl-[protein] + ADP + H(+)</text>
        <dbReference type="Rhea" id="RHEA:46608"/>
        <dbReference type="Rhea" id="RHEA-COMP:11060"/>
        <dbReference type="Rhea" id="RHEA-COMP:11605"/>
        <dbReference type="ChEBI" id="CHEBI:15378"/>
        <dbReference type="ChEBI" id="CHEBI:30013"/>
        <dbReference type="ChEBI" id="CHEBI:30616"/>
        <dbReference type="ChEBI" id="CHEBI:61977"/>
        <dbReference type="ChEBI" id="CHEBI:456216"/>
        <dbReference type="EC" id="2.7.11.1"/>
    </reaction>
</comment>
<keyword evidence="4 9" id="KW-0547">Nucleotide-binding</keyword>
<evidence type="ECO:0000256" key="9">
    <source>
        <dbReference type="PROSITE-ProRule" id="PRU10141"/>
    </source>
</evidence>
<dbReference type="InterPro" id="IPR051681">
    <property type="entry name" value="Ser/Thr_Kinases-Pseudokinases"/>
</dbReference>
<evidence type="ECO:0000313" key="11">
    <source>
        <dbReference type="EMBL" id="JAS13416.1"/>
    </source>
</evidence>
<comment type="catalytic activity">
    <reaction evidence="8">
        <text>L-seryl-[protein] + ATP = O-phospho-L-seryl-[protein] + ADP + H(+)</text>
        <dbReference type="Rhea" id="RHEA:17989"/>
        <dbReference type="Rhea" id="RHEA-COMP:9863"/>
        <dbReference type="Rhea" id="RHEA-COMP:11604"/>
        <dbReference type="ChEBI" id="CHEBI:15378"/>
        <dbReference type="ChEBI" id="CHEBI:29999"/>
        <dbReference type="ChEBI" id="CHEBI:30616"/>
        <dbReference type="ChEBI" id="CHEBI:83421"/>
        <dbReference type="ChEBI" id="CHEBI:456216"/>
        <dbReference type="EC" id="2.7.11.1"/>
    </reaction>
</comment>